<reference evidence="1 2" key="1">
    <citation type="submission" date="2020-08" db="EMBL/GenBank/DDBJ databases">
        <title>Genomic Encyclopedia of Type Strains, Phase IV (KMG-IV): sequencing the most valuable type-strain genomes for metagenomic binning, comparative biology and taxonomic classification.</title>
        <authorList>
            <person name="Goeker M."/>
        </authorList>
    </citation>
    <scope>NUCLEOTIDE SEQUENCE [LARGE SCALE GENOMIC DNA]</scope>
    <source>
        <strain evidence="1 2">DSM 44197</strain>
    </source>
</reference>
<sequence>MLAALLGCASERRWLRRAHRDFADMFPYLPGRSGYNERLRKTTALIMHMGRVLAADTTLWSDDVWLVDSTPIECGHSRQTATRSALAGWAAYGYCASHSRFFWGAAAAPGVHAGRAAGHGRPGRGQGR</sequence>
<proteinExistence type="predicted"/>
<dbReference type="AlphaFoldDB" id="A0A7W3LTU8"/>
<gene>
    <name evidence="1" type="ORF">HNR61_005853</name>
</gene>
<dbReference type="EMBL" id="JACJIA010000008">
    <property type="protein sequence ID" value="MBA8954199.1"/>
    <property type="molecule type" value="Genomic_DNA"/>
</dbReference>
<organism evidence="1 2">
    <name type="scientific">Actinomadura namibiensis</name>
    <dbReference type="NCBI Taxonomy" id="182080"/>
    <lineage>
        <taxon>Bacteria</taxon>
        <taxon>Bacillati</taxon>
        <taxon>Actinomycetota</taxon>
        <taxon>Actinomycetes</taxon>
        <taxon>Streptosporangiales</taxon>
        <taxon>Thermomonosporaceae</taxon>
        <taxon>Actinomadura</taxon>
    </lineage>
</organism>
<evidence type="ECO:0000313" key="2">
    <source>
        <dbReference type="Proteomes" id="UP000572680"/>
    </source>
</evidence>
<name>A0A7W3LTU8_ACTNM</name>
<protein>
    <recommendedName>
        <fullName evidence="3">Transposase</fullName>
    </recommendedName>
</protein>
<evidence type="ECO:0008006" key="3">
    <source>
        <dbReference type="Google" id="ProtNLM"/>
    </source>
</evidence>
<dbReference type="Proteomes" id="UP000572680">
    <property type="component" value="Unassembled WGS sequence"/>
</dbReference>
<comment type="caution">
    <text evidence="1">The sequence shown here is derived from an EMBL/GenBank/DDBJ whole genome shotgun (WGS) entry which is preliminary data.</text>
</comment>
<evidence type="ECO:0000313" key="1">
    <source>
        <dbReference type="EMBL" id="MBA8954199.1"/>
    </source>
</evidence>
<accession>A0A7W3LTU8</accession>
<keyword evidence="2" id="KW-1185">Reference proteome</keyword>